<evidence type="ECO:0000313" key="2">
    <source>
        <dbReference type="EMBL" id="JAP95941.1"/>
    </source>
</evidence>
<evidence type="ECO:0000256" key="1">
    <source>
        <dbReference type="SAM" id="Coils"/>
    </source>
</evidence>
<dbReference type="InterPro" id="IPR036770">
    <property type="entry name" value="Ankyrin_rpt-contain_sf"/>
</dbReference>
<sequence>IRAAMHDDVLTIQKLKDEFVRKTDKNGWTALMHAAFCNSFNVVNFLIKRETQIQTQQGFTALMLASIKNFSKIVQLLVPYENNLILKQDTVDFPQGTTAMLMSASLYNVESFQLLYKTEAKTSQWSPLHYSALMRDYNTVLCQQSIQSYQDSLQRTPLFYASIGPFSSDQLETVKALETLTPKLQSDIFGLFPCHYAAQFNNVSLGYYFLQKRIMGHLFSVETSYNRRLATQLSLRQPPVLLSKLSKQPLIHQFGCSITPLMVACCFKSKQFVQKFFQQFKLQQTSFGVTALIMSVIFNCFDQQLLEEEEITTKKQVCGLSTNSTVMDFCNKFGSDITNKLINEQRKGDTLSYKLVKRPQSASRYADEFKKNLYQKVMSSPKPELEFSQIPFQQRMSIIQTKEDATKNCQVELQSSQINIGQDSVKLLSTPKVNGIQESIAKQRMESQLLSKSQLLHKMCKDNDDEVKKILEEQKLENVVYTKEDRTKQIIQNSDRQKQLEAENQLLREKLLVFEQQEQERLQGYEKMKIQVQELFQECEFKKAENVELQRQLQAQLGNSLENEQIKLFQLQIAEKDKENEFKQNIIDGLVEDLQKANKRYLDLQKQMSELEAMVGMLGR</sequence>
<reference evidence="2" key="1">
    <citation type="submission" date="2015-07" db="EMBL/GenBank/DDBJ databases">
        <title>Adaptation to a free-living lifestyle via gene acquisitions in the diplomonad Trepomonas sp. PC1.</title>
        <authorList>
            <person name="Xu F."/>
            <person name="Jerlstrom-Hultqvist J."/>
            <person name="Kolisko M."/>
            <person name="Simpson A.G.B."/>
            <person name="Roger A.J."/>
            <person name="Svard S.G."/>
            <person name="Andersson J.O."/>
        </authorList>
    </citation>
    <scope>NUCLEOTIDE SEQUENCE</scope>
    <source>
        <strain evidence="2">PC1</strain>
    </source>
</reference>
<proteinExistence type="predicted"/>
<accession>A0A146KKI8</accession>
<name>A0A146KKI8_9EUKA</name>
<dbReference type="EMBL" id="GDID01000665">
    <property type="protein sequence ID" value="JAP95941.1"/>
    <property type="molecule type" value="Transcribed_RNA"/>
</dbReference>
<dbReference type="Pfam" id="PF12796">
    <property type="entry name" value="Ank_2"/>
    <property type="match status" value="1"/>
</dbReference>
<dbReference type="PANTHER" id="PTHR24120:SF4">
    <property type="entry name" value="GH07239P"/>
    <property type="match status" value="1"/>
</dbReference>
<protein>
    <submittedName>
        <fullName evidence="2">Ankyrin repeat-containing protein</fullName>
    </submittedName>
</protein>
<feature type="coiled-coil region" evidence="1">
    <location>
        <begin position="490"/>
        <end position="552"/>
    </location>
</feature>
<feature type="non-terminal residue" evidence="2">
    <location>
        <position position="1"/>
    </location>
</feature>
<feature type="coiled-coil region" evidence="1">
    <location>
        <begin position="587"/>
        <end position="614"/>
    </location>
</feature>
<feature type="non-terminal residue" evidence="2">
    <location>
        <position position="620"/>
    </location>
</feature>
<gene>
    <name evidence="2" type="ORF">TPC1_10889</name>
</gene>
<dbReference type="AlphaFoldDB" id="A0A146KKI8"/>
<dbReference type="SUPFAM" id="SSF48403">
    <property type="entry name" value="Ankyrin repeat"/>
    <property type="match status" value="1"/>
</dbReference>
<organism evidence="2">
    <name type="scientific">Trepomonas sp. PC1</name>
    <dbReference type="NCBI Taxonomy" id="1076344"/>
    <lineage>
        <taxon>Eukaryota</taxon>
        <taxon>Metamonada</taxon>
        <taxon>Diplomonadida</taxon>
        <taxon>Hexamitidae</taxon>
        <taxon>Hexamitinae</taxon>
        <taxon>Trepomonas</taxon>
    </lineage>
</organism>
<keyword evidence="1" id="KW-0175">Coiled coil</keyword>
<dbReference type="InterPro" id="IPR002110">
    <property type="entry name" value="Ankyrin_rpt"/>
</dbReference>
<dbReference type="SMART" id="SM00248">
    <property type="entry name" value="ANK"/>
    <property type="match status" value="4"/>
</dbReference>
<dbReference type="Gene3D" id="1.25.40.20">
    <property type="entry name" value="Ankyrin repeat-containing domain"/>
    <property type="match status" value="2"/>
</dbReference>
<dbReference type="PANTHER" id="PTHR24120">
    <property type="entry name" value="GH07239P"/>
    <property type="match status" value="1"/>
</dbReference>